<keyword evidence="2" id="KW-1185">Reference proteome</keyword>
<proteinExistence type="predicted"/>
<evidence type="ECO:0000313" key="2">
    <source>
        <dbReference type="Proteomes" id="UP001054252"/>
    </source>
</evidence>
<dbReference type="Proteomes" id="UP001054252">
    <property type="component" value="Unassembled WGS sequence"/>
</dbReference>
<reference evidence="1 2" key="1">
    <citation type="journal article" date="2021" name="Commun. Biol.">
        <title>The genome of Shorea leprosula (Dipterocarpaceae) highlights the ecological relevance of drought in aseasonal tropical rainforests.</title>
        <authorList>
            <person name="Ng K.K.S."/>
            <person name="Kobayashi M.J."/>
            <person name="Fawcett J.A."/>
            <person name="Hatakeyama M."/>
            <person name="Paape T."/>
            <person name="Ng C.H."/>
            <person name="Ang C.C."/>
            <person name="Tnah L.H."/>
            <person name="Lee C.T."/>
            <person name="Nishiyama T."/>
            <person name="Sese J."/>
            <person name="O'Brien M.J."/>
            <person name="Copetti D."/>
            <person name="Mohd Noor M.I."/>
            <person name="Ong R.C."/>
            <person name="Putra M."/>
            <person name="Sireger I.Z."/>
            <person name="Indrioko S."/>
            <person name="Kosugi Y."/>
            <person name="Izuno A."/>
            <person name="Isagi Y."/>
            <person name="Lee S.L."/>
            <person name="Shimizu K.K."/>
        </authorList>
    </citation>
    <scope>NUCLEOTIDE SEQUENCE [LARGE SCALE GENOMIC DNA]</scope>
    <source>
        <strain evidence="1">214</strain>
    </source>
</reference>
<protein>
    <submittedName>
        <fullName evidence="1">Uncharacterized protein</fullName>
    </submittedName>
</protein>
<comment type="caution">
    <text evidence="1">The sequence shown here is derived from an EMBL/GenBank/DDBJ whole genome shotgun (WGS) entry which is preliminary data.</text>
</comment>
<gene>
    <name evidence="1" type="ORF">SLEP1_g48079</name>
</gene>
<dbReference type="AlphaFoldDB" id="A0AAV5LUT4"/>
<evidence type="ECO:0000313" key="1">
    <source>
        <dbReference type="EMBL" id="GKV40436.1"/>
    </source>
</evidence>
<sequence length="136" mass="15854">MQGLIRGVRSCWETVRPAIIEQSRGRIAVERKSVFSRFGCATSESQQEKGLENVTVAEILMTKGEEQVGSWLWCRINDTVDDAMKNVGIYNILGSRMNTRFIHFECVSEFRQHQLLKENEILSCRWQNIISGHWWY</sequence>
<accession>A0AAV5LUT4</accession>
<dbReference type="EMBL" id="BPVZ01000141">
    <property type="protein sequence ID" value="GKV40436.1"/>
    <property type="molecule type" value="Genomic_DNA"/>
</dbReference>
<name>A0AAV5LUT4_9ROSI</name>
<organism evidence="1 2">
    <name type="scientific">Rubroshorea leprosula</name>
    <dbReference type="NCBI Taxonomy" id="152421"/>
    <lineage>
        <taxon>Eukaryota</taxon>
        <taxon>Viridiplantae</taxon>
        <taxon>Streptophyta</taxon>
        <taxon>Embryophyta</taxon>
        <taxon>Tracheophyta</taxon>
        <taxon>Spermatophyta</taxon>
        <taxon>Magnoliopsida</taxon>
        <taxon>eudicotyledons</taxon>
        <taxon>Gunneridae</taxon>
        <taxon>Pentapetalae</taxon>
        <taxon>rosids</taxon>
        <taxon>malvids</taxon>
        <taxon>Malvales</taxon>
        <taxon>Dipterocarpaceae</taxon>
        <taxon>Rubroshorea</taxon>
    </lineage>
</organism>